<dbReference type="AlphaFoldDB" id="A0A2T0LMQ2"/>
<feature type="domain" description="PucR C-terminal helix-turn-helix" evidence="1">
    <location>
        <begin position="333"/>
        <end position="391"/>
    </location>
</feature>
<protein>
    <submittedName>
        <fullName evidence="3">PucR-like helix-turn-helix protein</fullName>
    </submittedName>
</protein>
<reference evidence="3 4" key="1">
    <citation type="submission" date="2018-03" db="EMBL/GenBank/DDBJ databases">
        <title>Genomic Encyclopedia of Type Strains, Phase III (KMG-III): the genomes of soil and plant-associated and newly described type strains.</title>
        <authorList>
            <person name="Whitman W."/>
        </authorList>
    </citation>
    <scope>NUCLEOTIDE SEQUENCE [LARGE SCALE GENOMIC DNA]</scope>
    <source>
        <strain evidence="3 4">CGMCC 4.7125</strain>
    </source>
</reference>
<dbReference type="InterPro" id="IPR051448">
    <property type="entry name" value="CdaR-like_regulators"/>
</dbReference>
<dbReference type="OrthoDB" id="5243741at2"/>
<dbReference type="EMBL" id="PVNH01000012">
    <property type="protein sequence ID" value="PRX44356.1"/>
    <property type="molecule type" value="Genomic_DNA"/>
</dbReference>
<dbReference type="InterPro" id="IPR058663">
    <property type="entry name" value="PucR-like_N"/>
</dbReference>
<name>A0A2T0LMQ2_9PSEU</name>
<evidence type="ECO:0000313" key="3">
    <source>
        <dbReference type="EMBL" id="PRX44356.1"/>
    </source>
</evidence>
<dbReference type="InterPro" id="IPR025736">
    <property type="entry name" value="PucR_C-HTH_dom"/>
</dbReference>
<dbReference type="PANTHER" id="PTHR33744:SF1">
    <property type="entry name" value="DNA-BINDING TRANSCRIPTIONAL ACTIVATOR ADER"/>
    <property type="match status" value="1"/>
</dbReference>
<accession>A0A2T0LMQ2</accession>
<dbReference type="RefSeq" id="WP_106181684.1">
    <property type="nucleotide sequence ID" value="NZ_PVNH01000012.1"/>
</dbReference>
<proteinExistence type="predicted"/>
<dbReference type="InterPro" id="IPR042070">
    <property type="entry name" value="PucR_C-HTH_sf"/>
</dbReference>
<dbReference type="Pfam" id="PF13556">
    <property type="entry name" value="HTH_30"/>
    <property type="match status" value="1"/>
</dbReference>
<organism evidence="3 4">
    <name type="scientific">Prauserella shujinwangii</name>
    <dbReference type="NCBI Taxonomy" id="1453103"/>
    <lineage>
        <taxon>Bacteria</taxon>
        <taxon>Bacillati</taxon>
        <taxon>Actinomycetota</taxon>
        <taxon>Actinomycetes</taxon>
        <taxon>Pseudonocardiales</taxon>
        <taxon>Pseudonocardiaceae</taxon>
        <taxon>Prauserella</taxon>
    </lineage>
</organism>
<keyword evidence="4" id="KW-1185">Reference proteome</keyword>
<dbReference type="Gene3D" id="1.10.10.2840">
    <property type="entry name" value="PucR C-terminal helix-turn-helix domain"/>
    <property type="match status" value="1"/>
</dbReference>
<comment type="caution">
    <text evidence="3">The sequence shown here is derived from an EMBL/GenBank/DDBJ whole genome shotgun (WGS) entry which is preliminary data.</text>
</comment>
<evidence type="ECO:0000313" key="4">
    <source>
        <dbReference type="Proteomes" id="UP000238362"/>
    </source>
</evidence>
<dbReference type="Proteomes" id="UP000238362">
    <property type="component" value="Unassembled WGS sequence"/>
</dbReference>
<feature type="domain" description="PucR-like N-terminal" evidence="2">
    <location>
        <begin position="13"/>
        <end position="177"/>
    </location>
</feature>
<dbReference type="PANTHER" id="PTHR33744">
    <property type="entry name" value="CARBOHYDRATE DIACID REGULATOR"/>
    <property type="match status" value="1"/>
</dbReference>
<evidence type="ECO:0000259" key="2">
    <source>
        <dbReference type="Pfam" id="PF25906"/>
    </source>
</evidence>
<sequence>MGNEAATVGADTSRLPAGLVPGLRERATEVAHRILQEIQRSIPAYSRPLEGTFGRAIVDGIEHGVRDFIDRMVHPGGPGPETAELFRQLGKYEVAEGRGIDVLHSAYRIGARVGWQALSDFGQRAGLPVATMCELAENLFAYIDELSSLSYEGYTAAQARVAGALERRRKRLLELLLADPPVPSGVLVEQSAAAGWELPGTVAVVVLDAPDGAPAPSQPEVAADVLVDLESPAPCLVVPAPGGEVPDLEPALAGWRAVVGPVVDVTAARDSLRWARHLLALLRHGVLPDRPVTWCADHLTTLWLLADTELARQLVRQAVEPLDSLSGKQRERLAETLSAWLEIRGGAPEVAAHLDVHPQTVRYRLHQLDELYGGRLRDADERFALTVALRARRILRLLSE</sequence>
<gene>
    <name evidence="3" type="ORF">B0I33_112234</name>
</gene>
<evidence type="ECO:0000259" key="1">
    <source>
        <dbReference type="Pfam" id="PF13556"/>
    </source>
</evidence>
<dbReference type="Pfam" id="PF25906">
    <property type="entry name" value="PucR-like_N"/>
    <property type="match status" value="1"/>
</dbReference>